<dbReference type="EMBL" id="JANPWB010000011">
    <property type="protein sequence ID" value="KAJ1124176.1"/>
    <property type="molecule type" value="Genomic_DNA"/>
</dbReference>
<feature type="region of interest" description="Disordered" evidence="1">
    <location>
        <begin position="107"/>
        <end position="137"/>
    </location>
</feature>
<sequence>MICLVEGGGPTADAATRLKRSSWCRKRSSKYRDRATAPEESPIDAPYPGGCRAQKGAPAGGRTGSGAEFEGPDCQIAVIQDRDRCAVRLRSGALSLLWTSREAKCRRREKKTAEEVSGRPPPVKRWDSMGRGGSVPC</sequence>
<gene>
    <name evidence="2" type="ORF">NDU88_002637</name>
</gene>
<protein>
    <submittedName>
        <fullName evidence="2">Uncharacterized protein</fullName>
    </submittedName>
</protein>
<accession>A0AAV7P792</accession>
<name>A0AAV7P792_PLEWA</name>
<organism evidence="2 3">
    <name type="scientific">Pleurodeles waltl</name>
    <name type="common">Iberian ribbed newt</name>
    <dbReference type="NCBI Taxonomy" id="8319"/>
    <lineage>
        <taxon>Eukaryota</taxon>
        <taxon>Metazoa</taxon>
        <taxon>Chordata</taxon>
        <taxon>Craniata</taxon>
        <taxon>Vertebrata</taxon>
        <taxon>Euteleostomi</taxon>
        <taxon>Amphibia</taxon>
        <taxon>Batrachia</taxon>
        <taxon>Caudata</taxon>
        <taxon>Salamandroidea</taxon>
        <taxon>Salamandridae</taxon>
        <taxon>Pleurodelinae</taxon>
        <taxon>Pleurodeles</taxon>
    </lineage>
</organism>
<evidence type="ECO:0000313" key="3">
    <source>
        <dbReference type="Proteomes" id="UP001066276"/>
    </source>
</evidence>
<comment type="caution">
    <text evidence="2">The sequence shown here is derived from an EMBL/GenBank/DDBJ whole genome shotgun (WGS) entry which is preliminary data.</text>
</comment>
<keyword evidence="3" id="KW-1185">Reference proteome</keyword>
<dbReference type="Proteomes" id="UP001066276">
    <property type="component" value="Chromosome 7"/>
</dbReference>
<evidence type="ECO:0000313" key="2">
    <source>
        <dbReference type="EMBL" id="KAJ1124176.1"/>
    </source>
</evidence>
<feature type="region of interest" description="Disordered" evidence="1">
    <location>
        <begin position="25"/>
        <end position="68"/>
    </location>
</feature>
<proteinExistence type="predicted"/>
<evidence type="ECO:0000256" key="1">
    <source>
        <dbReference type="SAM" id="MobiDB-lite"/>
    </source>
</evidence>
<dbReference type="AlphaFoldDB" id="A0AAV7P792"/>
<reference evidence="2" key="1">
    <citation type="journal article" date="2022" name="bioRxiv">
        <title>Sequencing and chromosome-scale assembly of the giantPleurodeles waltlgenome.</title>
        <authorList>
            <person name="Brown T."/>
            <person name="Elewa A."/>
            <person name="Iarovenko S."/>
            <person name="Subramanian E."/>
            <person name="Araus A.J."/>
            <person name="Petzold A."/>
            <person name="Susuki M."/>
            <person name="Suzuki K.-i.T."/>
            <person name="Hayashi T."/>
            <person name="Toyoda A."/>
            <person name="Oliveira C."/>
            <person name="Osipova E."/>
            <person name="Leigh N.D."/>
            <person name="Simon A."/>
            <person name="Yun M.H."/>
        </authorList>
    </citation>
    <scope>NUCLEOTIDE SEQUENCE</scope>
    <source>
        <strain evidence="2">20211129_DDA</strain>
        <tissue evidence="2">Liver</tissue>
    </source>
</reference>